<protein>
    <submittedName>
        <fullName evidence="3">Zinc knuckle</fullName>
    </submittedName>
</protein>
<dbReference type="FunFam" id="4.10.60.10:FF:000060">
    <property type="entry name" value="Zinc knuckle domain protein"/>
    <property type="match status" value="1"/>
</dbReference>
<dbReference type="InterPro" id="IPR051714">
    <property type="entry name" value="Znf_CCHC_NABP"/>
</dbReference>
<dbReference type="SUPFAM" id="SSF57756">
    <property type="entry name" value="Retrovirus zinc finger-like domains"/>
    <property type="match status" value="2"/>
</dbReference>
<keyword evidence="4" id="KW-1185">Reference proteome</keyword>
<dbReference type="InterPro" id="IPR001878">
    <property type="entry name" value="Znf_CCHC"/>
</dbReference>
<dbReference type="Proteomes" id="UP001239213">
    <property type="component" value="Unassembled WGS sequence"/>
</dbReference>
<reference evidence="3" key="1">
    <citation type="submission" date="2016-11" db="EMBL/GenBank/DDBJ databases">
        <title>The genome sequence of Colletotrichum cuscutae.</title>
        <authorList>
            <person name="Baroncelli R."/>
        </authorList>
    </citation>
    <scope>NUCLEOTIDE SEQUENCE</scope>
    <source>
        <strain evidence="3">IMI 304802</strain>
    </source>
</reference>
<feature type="domain" description="CCHC-type" evidence="2">
    <location>
        <begin position="86"/>
        <end position="101"/>
    </location>
</feature>
<name>A0AAI9Y722_9PEZI</name>
<dbReference type="GO" id="GO:0003676">
    <property type="term" value="F:nucleic acid binding"/>
    <property type="evidence" value="ECO:0007669"/>
    <property type="project" value="InterPro"/>
</dbReference>
<evidence type="ECO:0000313" key="4">
    <source>
        <dbReference type="Proteomes" id="UP001239213"/>
    </source>
</evidence>
<evidence type="ECO:0000313" key="3">
    <source>
        <dbReference type="EMBL" id="KAK1479913.1"/>
    </source>
</evidence>
<keyword evidence="1" id="KW-0479">Metal-binding</keyword>
<sequence length="197" mass="21031">MPLAPPHVNHIATRPSFASQLFSPSHTKSLNQFLLSTISNHLIDFAVILTPFFQFLTPPLLLLLTNPPSIAMDFQGSAGAPQARTCFTCGAAGHQARECPNRGAAKCYNCGNEGHMSRDCPEGPKDTKSCYRCGQAGHISRDCPQGGNVGGGGGPSSSECYKSAMTIGDEWSAFMADSVSRRFDGFEATVAHFCDIN</sequence>
<accession>A0AAI9Y722</accession>
<gene>
    <name evidence="3" type="ORF">CCUS01_00467</name>
</gene>
<dbReference type="AlphaFoldDB" id="A0AAI9Y722"/>
<feature type="domain" description="CCHC-type" evidence="2">
    <location>
        <begin position="130"/>
        <end position="145"/>
    </location>
</feature>
<keyword evidence="1" id="KW-0862">Zinc</keyword>
<organism evidence="3 4">
    <name type="scientific">Colletotrichum cuscutae</name>
    <dbReference type="NCBI Taxonomy" id="1209917"/>
    <lineage>
        <taxon>Eukaryota</taxon>
        <taxon>Fungi</taxon>
        <taxon>Dikarya</taxon>
        <taxon>Ascomycota</taxon>
        <taxon>Pezizomycotina</taxon>
        <taxon>Sordariomycetes</taxon>
        <taxon>Hypocreomycetidae</taxon>
        <taxon>Glomerellales</taxon>
        <taxon>Glomerellaceae</taxon>
        <taxon>Colletotrichum</taxon>
        <taxon>Colletotrichum acutatum species complex</taxon>
    </lineage>
</organism>
<dbReference type="GO" id="GO:0008270">
    <property type="term" value="F:zinc ion binding"/>
    <property type="evidence" value="ECO:0007669"/>
    <property type="project" value="UniProtKB-KW"/>
</dbReference>
<dbReference type="SMART" id="SM00343">
    <property type="entry name" value="ZnF_C2HC"/>
    <property type="match status" value="3"/>
</dbReference>
<comment type="caution">
    <text evidence="3">The sequence shown here is derived from an EMBL/GenBank/DDBJ whole genome shotgun (WGS) entry which is preliminary data.</text>
</comment>
<evidence type="ECO:0000259" key="2">
    <source>
        <dbReference type="PROSITE" id="PS50158"/>
    </source>
</evidence>
<dbReference type="Gene3D" id="4.10.60.10">
    <property type="entry name" value="Zinc finger, CCHC-type"/>
    <property type="match status" value="3"/>
</dbReference>
<evidence type="ECO:0000256" key="1">
    <source>
        <dbReference type="PROSITE-ProRule" id="PRU00047"/>
    </source>
</evidence>
<dbReference type="EMBL" id="MPDP01000112">
    <property type="protein sequence ID" value="KAK1479913.1"/>
    <property type="molecule type" value="Genomic_DNA"/>
</dbReference>
<proteinExistence type="predicted"/>
<dbReference type="PANTHER" id="PTHR23002">
    <property type="entry name" value="ZINC FINGER CCHC DOMAIN CONTAINING PROTEIN"/>
    <property type="match status" value="1"/>
</dbReference>
<dbReference type="InterPro" id="IPR036875">
    <property type="entry name" value="Znf_CCHC_sf"/>
</dbReference>
<keyword evidence="1" id="KW-0863">Zinc-finger</keyword>
<dbReference type="Pfam" id="PF00098">
    <property type="entry name" value="zf-CCHC"/>
    <property type="match status" value="3"/>
</dbReference>
<feature type="domain" description="CCHC-type" evidence="2">
    <location>
        <begin position="106"/>
        <end position="122"/>
    </location>
</feature>
<dbReference type="PROSITE" id="PS50158">
    <property type="entry name" value="ZF_CCHC"/>
    <property type="match status" value="3"/>
</dbReference>